<evidence type="ECO:0000313" key="3">
    <source>
        <dbReference type="Proteomes" id="UP001183202"/>
    </source>
</evidence>
<proteinExistence type="predicted"/>
<feature type="transmembrane region" description="Helical" evidence="1">
    <location>
        <begin position="15"/>
        <end position="34"/>
    </location>
</feature>
<gene>
    <name evidence="2" type="ORF">RM445_11925</name>
</gene>
<dbReference type="Proteomes" id="UP001183202">
    <property type="component" value="Unassembled WGS sequence"/>
</dbReference>
<keyword evidence="1" id="KW-0812">Transmembrane</keyword>
<protein>
    <submittedName>
        <fullName evidence="2">Uncharacterized protein</fullName>
    </submittedName>
</protein>
<evidence type="ECO:0000256" key="1">
    <source>
        <dbReference type="SAM" id="Phobius"/>
    </source>
</evidence>
<keyword evidence="3" id="KW-1185">Reference proteome</keyword>
<evidence type="ECO:0000313" key="2">
    <source>
        <dbReference type="EMBL" id="MDT0350232.1"/>
    </source>
</evidence>
<organism evidence="2 3">
    <name type="scientific">Pseudonocardia charpentierae</name>
    <dbReference type="NCBI Taxonomy" id="3075545"/>
    <lineage>
        <taxon>Bacteria</taxon>
        <taxon>Bacillati</taxon>
        <taxon>Actinomycetota</taxon>
        <taxon>Actinomycetes</taxon>
        <taxon>Pseudonocardiales</taxon>
        <taxon>Pseudonocardiaceae</taxon>
        <taxon>Pseudonocardia</taxon>
    </lineage>
</organism>
<keyword evidence="1" id="KW-0472">Membrane</keyword>
<comment type="caution">
    <text evidence="2">The sequence shown here is derived from an EMBL/GenBank/DDBJ whole genome shotgun (WGS) entry which is preliminary data.</text>
</comment>
<sequence length="72" mass="7551">MITNRLRGLGLSSDVLNGLGLASILASVTIWARAQHDDAGHGERSAIFVGLWAPAFFVLASSMVTVEQSPVA</sequence>
<accession>A0ABU2N9M5</accession>
<keyword evidence="1" id="KW-1133">Transmembrane helix</keyword>
<reference evidence="3" key="1">
    <citation type="submission" date="2023-07" db="EMBL/GenBank/DDBJ databases">
        <title>30 novel species of actinomycetes from the DSMZ collection.</title>
        <authorList>
            <person name="Nouioui I."/>
        </authorList>
    </citation>
    <scope>NUCLEOTIDE SEQUENCE [LARGE SCALE GENOMIC DNA]</scope>
    <source>
        <strain evidence="3">DSM 45834</strain>
    </source>
</reference>
<name>A0ABU2N9M5_9PSEU</name>
<dbReference type="EMBL" id="JAVREJ010000007">
    <property type="protein sequence ID" value="MDT0350232.1"/>
    <property type="molecule type" value="Genomic_DNA"/>
</dbReference>
<dbReference type="RefSeq" id="WP_311556267.1">
    <property type="nucleotide sequence ID" value="NZ_JAVREJ010000007.1"/>
</dbReference>
<feature type="transmembrane region" description="Helical" evidence="1">
    <location>
        <begin position="46"/>
        <end position="66"/>
    </location>
</feature>